<evidence type="ECO:0000313" key="3">
    <source>
        <dbReference type="Proteomes" id="UP001501637"/>
    </source>
</evidence>
<protein>
    <recommendedName>
        <fullName evidence="4">Transposase</fullName>
    </recommendedName>
</protein>
<comment type="caution">
    <text evidence="2">The sequence shown here is derived from an EMBL/GenBank/DDBJ whole genome shotgun (WGS) entry which is preliminary data.</text>
</comment>
<reference evidence="3" key="1">
    <citation type="journal article" date="2019" name="Int. J. Syst. Evol. Microbiol.">
        <title>The Global Catalogue of Microorganisms (GCM) 10K type strain sequencing project: providing services to taxonomists for standard genome sequencing and annotation.</title>
        <authorList>
            <consortium name="The Broad Institute Genomics Platform"/>
            <consortium name="The Broad Institute Genome Sequencing Center for Infectious Disease"/>
            <person name="Wu L."/>
            <person name="Ma J."/>
        </authorList>
    </citation>
    <scope>NUCLEOTIDE SEQUENCE [LARGE SCALE GENOMIC DNA]</scope>
    <source>
        <strain evidence="3">JCM 9092</strain>
    </source>
</reference>
<name>A0ABP6NMP6_9ACTN</name>
<feature type="region of interest" description="Disordered" evidence="1">
    <location>
        <begin position="62"/>
        <end position="85"/>
    </location>
</feature>
<organism evidence="2 3">
    <name type="scientific">Streptomyces rectiviolaceus</name>
    <dbReference type="NCBI Taxonomy" id="332591"/>
    <lineage>
        <taxon>Bacteria</taxon>
        <taxon>Bacillati</taxon>
        <taxon>Actinomycetota</taxon>
        <taxon>Actinomycetes</taxon>
        <taxon>Kitasatosporales</taxon>
        <taxon>Streptomycetaceae</taxon>
        <taxon>Streptomyces</taxon>
    </lineage>
</organism>
<keyword evidence="3" id="KW-1185">Reference proteome</keyword>
<accession>A0ABP6NMP6</accession>
<evidence type="ECO:0008006" key="4">
    <source>
        <dbReference type="Google" id="ProtNLM"/>
    </source>
</evidence>
<dbReference type="EMBL" id="BAAAUG010000239">
    <property type="protein sequence ID" value="GAA3153342.1"/>
    <property type="molecule type" value="Genomic_DNA"/>
</dbReference>
<gene>
    <name evidence="2" type="ORF">GCM10010449_83950</name>
</gene>
<dbReference type="Proteomes" id="UP001501637">
    <property type="component" value="Unassembled WGS sequence"/>
</dbReference>
<sequence>MLSNASGSEIAPADIRVDLAEDQFHGEGNPTWVELPRRLTAHTATAIRSPTPRQMRWTADKAAYAGGPPTPSSELTRQVYERRWP</sequence>
<evidence type="ECO:0000313" key="2">
    <source>
        <dbReference type="EMBL" id="GAA3153342.1"/>
    </source>
</evidence>
<proteinExistence type="predicted"/>
<evidence type="ECO:0000256" key="1">
    <source>
        <dbReference type="SAM" id="MobiDB-lite"/>
    </source>
</evidence>